<dbReference type="AlphaFoldDB" id="A0A8J3BPS7"/>
<dbReference type="EMBL" id="BMNR01000005">
    <property type="protein sequence ID" value="GGK29551.1"/>
    <property type="molecule type" value="Genomic_DNA"/>
</dbReference>
<reference evidence="1" key="1">
    <citation type="journal article" date="2014" name="Int. J. Syst. Evol. Microbiol.">
        <title>Complete genome sequence of Corynebacterium casei LMG S-19264T (=DSM 44701T), isolated from a smear-ripened cheese.</title>
        <authorList>
            <consortium name="US DOE Joint Genome Institute (JGI-PGF)"/>
            <person name="Walter F."/>
            <person name="Albersmeier A."/>
            <person name="Kalinowski J."/>
            <person name="Ruckert C."/>
        </authorList>
    </citation>
    <scope>NUCLEOTIDE SEQUENCE</scope>
    <source>
        <strain evidence="1">JCM 12862</strain>
    </source>
</reference>
<sequence length="76" mass="9055">MDVYMFVAFFIGIRQLWSWGLKYSILHNINYSTNVYLSKKANTSVFDIISDITSCERIISTDIMSQPFYVFYKYTR</sequence>
<comment type="caution">
    <text evidence="1">The sequence shown here is derived from an EMBL/GenBank/DDBJ whole genome shotgun (WGS) entry which is preliminary data.</text>
</comment>
<reference evidence="1" key="2">
    <citation type="submission" date="2020-09" db="EMBL/GenBank/DDBJ databases">
        <authorList>
            <person name="Sun Q."/>
            <person name="Ohkuma M."/>
        </authorList>
    </citation>
    <scope>NUCLEOTIDE SEQUENCE</scope>
    <source>
        <strain evidence="1">JCM 12862</strain>
    </source>
</reference>
<gene>
    <name evidence="1" type="ORF">GCM10007962_24690</name>
</gene>
<evidence type="ECO:0000313" key="1">
    <source>
        <dbReference type="EMBL" id="GGK29551.1"/>
    </source>
</evidence>
<proteinExistence type="predicted"/>
<keyword evidence="2" id="KW-1185">Reference proteome</keyword>
<name>A0A8J3BPS7_9FLAO</name>
<evidence type="ECO:0000313" key="2">
    <source>
        <dbReference type="Proteomes" id="UP000612329"/>
    </source>
</evidence>
<accession>A0A8J3BPS7</accession>
<protein>
    <submittedName>
        <fullName evidence="1">Uncharacterized protein</fullName>
    </submittedName>
</protein>
<dbReference type="Proteomes" id="UP000612329">
    <property type="component" value="Unassembled WGS sequence"/>
</dbReference>
<organism evidence="1 2">
    <name type="scientific">Yeosuana aromativorans</name>
    <dbReference type="NCBI Taxonomy" id="288019"/>
    <lineage>
        <taxon>Bacteria</taxon>
        <taxon>Pseudomonadati</taxon>
        <taxon>Bacteroidota</taxon>
        <taxon>Flavobacteriia</taxon>
        <taxon>Flavobacteriales</taxon>
        <taxon>Flavobacteriaceae</taxon>
        <taxon>Yeosuana</taxon>
    </lineage>
</organism>